<comment type="caution">
    <text evidence="2">The sequence shown here is derived from an EMBL/GenBank/DDBJ whole genome shotgun (WGS) entry which is preliminary data.</text>
</comment>
<proteinExistence type="predicted"/>
<dbReference type="InterPro" id="IPR024344">
    <property type="entry name" value="MDMPI_metal-binding"/>
</dbReference>
<dbReference type="NCBIfam" id="TIGR03083">
    <property type="entry name" value="maleylpyruvate isomerase family mycothiol-dependent enzyme"/>
    <property type="match status" value="1"/>
</dbReference>
<name>A0A7W7LCK4_STRNE</name>
<sequence>MTVMFDLGPAARRLADLVAAVPDSLLTAPTPCERYTLGDLVDHVGGLALAFTAAATKDTTGSGGQASAQGAPGDAARLGDDWRTRIPAQLATLAEAWRAPAAWVGTTRAGGIELPGDLAGRVALNEVVVHGWDVARAMGLPFEVDAEELEACMSFVSAMAAPDQQAARGSAFGPVVDVPADAPLLDRVIGLSGRDPSWRRPEP</sequence>
<dbReference type="RefSeq" id="WP_184734218.1">
    <property type="nucleotide sequence ID" value="NZ_BMRW01000002.1"/>
</dbReference>
<dbReference type="Pfam" id="PF11716">
    <property type="entry name" value="MDMPI_N"/>
    <property type="match status" value="1"/>
</dbReference>
<organism evidence="2 3">
    <name type="scientific">Streptomyces netropsis</name>
    <name type="common">Streptoverticillium netropsis</name>
    <dbReference type="NCBI Taxonomy" id="55404"/>
    <lineage>
        <taxon>Bacteria</taxon>
        <taxon>Bacillati</taxon>
        <taxon>Actinomycetota</taxon>
        <taxon>Actinomycetes</taxon>
        <taxon>Kitasatosporales</taxon>
        <taxon>Streptomycetaceae</taxon>
        <taxon>Streptomyces</taxon>
    </lineage>
</organism>
<dbReference type="NCBIfam" id="TIGR03086">
    <property type="entry name" value="TIGR03086 family metal-binding protein"/>
    <property type="match status" value="1"/>
</dbReference>
<evidence type="ECO:0000313" key="2">
    <source>
        <dbReference type="EMBL" id="MBB4887173.1"/>
    </source>
</evidence>
<dbReference type="AlphaFoldDB" id="A0A7W7LCK4"/>
<accession>A0A7W7LCK4</accession>
<dbReference type="GO" id="GO:0046872">
    <property type="term" value="F:metal ion binding"/>
    <property type="evidence" value="ECO:0007669"/>
    <property type="project" value="InterPro"/>
</dbReference>
<dbReference type="EMBL" id="JACHJG010000006">
    <property type="protein sequence ID" value="MBB4887173.1"/>
    <property type="molecule type" value="Genomic_DNA"/>
</dbReference>
<protein>
    <submittedName>
        <fullName evidence="2">Uncharacterized protein (TIGR03086 family)</fullName>
    </submittedName>
</protein>
<dbReference type="InterPro" id="IPR034660">
    <property type="entry name" value="DinB/YfiT-like"/>
</dbReference>
<gene>
    <name evidence="2" type="ORF">FHS38_003227</name>
</gene>
<evidence type="ECO:0000313" key="3">
    <source>
        <dbReference type="Proteomes" id="UP000556436"/>
    </source>
</evidence>
<dbReference type="InterPro" id="IPR017520">
    <property type="entry name" value="CHP03086"/>
</dbReference>
<reference evidence="2 3" key="1">
    <citation type="submission" date="2020-08" db="EMBL/GenBank/DDBJ databases">
        <title>Genomic Encyclopedia of Type Strains, Phase III (KMG-III): the genomes of soil and plant-associated and newly described type strains.</title>
        <authorList>
            <person name="Whitman W."/>
        </authorList>
    </citation>
    <scope>NUCLEOTIDE SEQUENCE [LARGE SCALE GENOMIC DNA]</scope>
    <source>
        <strain evidence="2 3">CECT 3265</strain>
    </source>
</reference>
<keyword evidence="3" id="KW-1185">Reference proteome</keyword>
<dbReference type="InterPro" id="IPR017517">
    <property type="entry name" value="Maleyloyr_isom"/>
</dbReference>
<dbReference type="Proteomes" id="UP000556436">
    <property type="component" value="Unassembled WGS sequence"/>
</dbReference>
<dbReference type="SUPFAM" id="SSF109854">
    <property type="entry name" value="DinB/YfiT-like putative metalloenzymes"/>
    <property type="match status" value="1"/>
</dbReference>
<evidence type="ECO:0000259" key="1">
    <source>
        <dbReference type="Pfam" id="PF11716"/>
    </source>
</evidence>
<feature type="domain" description="Mycothiol-dependent maleylpyruvate isomerase metal-binding" evidence="1">
    <location>
        <begin position="8"/>
        <end position="135"/>
    </location>
</feature>
<dbReference type="Gene3D" id="1.20.120.450">
    <property type="entry name" value="dinb family like domain"/>
    <property type="match status" value="1"/>
</dbReference>